<protein>
    <submittedName>
        <fullName evidence="1">Uncharacterized protein</fullName>
    </submittedName>
</protein>
<name>A0A0F3NGR6_ANAPH</name>
<comment type="caution">
    <text evidence="1">The sequence shown here is derived from an EMBL/GenBank/DDBJ whole genome shotgun (WGS) entry which is preliminary data.</text>
</comment>
<gene>
    <name evidence="1" type="ORF">APHNP_1348</name>
</gene>
<proteinExistence type="predicted"/>
<reference evidence="1 2" key="1">
    <citation type="submission" date="2015-01" db="EMBL/GenBank/DDBJ databases">
        <title>Genome Sequencing of Rickettsiales.</title>
        <authorList>
            <person name="Daugherty S.C."/>
            <person name="Su Q."/>
            <person name="Abolude K."/>
            <person name="Beier-Sexton M."/>
            <person name="Carlyon J.A."/>
            <person name="Carter R."/>
            <person name="Day N.P."/>
            <person name="Dumler S.J."/>
            <person name="Dyachenko V."/>
            <person name="Godinez A."/>
            <person name="Kurtti T.J."/>
            <person name="Lichay M."/>
            <person name="Mullins K.E."/>
            <person name="Ott S."/>
            <person name="Pappas-Brown V."/>
            <person name="Paris D.H."/>
            <person name="Patel P."/>
            <person name="Richards A.L."/>
            <person name="Sadzewicz L."/>
            <person name="Sears K."/>
            <person name="Seidman D."/>
            <person name="Sengamalay N."/>
            <person name="Stenos J."/>
            <person name="Tallon L.J."/>
            <person name="Vincent G."/>
            <person name="Fraser C.M."/>
            <person name="Munderloh U."/>
            <person name="Dunning-Hotopp J.C."/>
        </authorList>
    </citation>
    <scope>NUCLEOTIDE SEQUENCE [LARGE SCALE GENOMIC DNA]</scope>
    <source>
        <strain evidence="1 2">ApNP</strain>
    </source>
</reference>
<evidence type="ECO:0000313" key="1">
    <source>
        <dbReference type="EMBL" id="KJV67225.1"/>
    </source>
</evidence>
<organism evidence="1 2">
    <name type="scientific">Anaplasma phagocytophilum str. ApNP</name>
    <dbReference type="NCBI Taxonomy" id="1359153"/>
    <lineage>
        <taxon>Bacteria</taxon>
        <taxon>Pseudomonadati</taxon>
        <taxon>Pseudomonadota</taxon>
        <taxon>Alphaproteobacteria</taxon>
        <taxon>Rickettsiales</taxon>
        <taxon>Anaplasmataceae</taxon>
        <taxon>Anaplasma</taxon>
        <taxon>phagocytophilum group</taxon>
    </lineage>
</organism>
<dbReference type="EMBL" id="LANW01000001">
    <property type="protein sequence ID" value="KJV67225.1"/>
    <property type="molecule type" value="Genomic_DNA"/>
</dbReference>
<accession>A0A0F3NGR6</accession>
<dbReference type="PATRIC" id="fig|1359153.3.peg.1377"/>
<sequence length="40" mass="4741">MYFRVSVVIVPSRVLHKRMIAFAARAATMRYISQHIIMYI</sequence>
<evidence type="ECO:0000313" key="2">
    <source>
        <dbReference type="Proteomes" id="UP000033385"/>
    </source>
</evidence>
<dbReference type="Proteomes" id="UP000033385">
    <property type="component" value="Unassembled WGS sequence"/>
</dbReference>
<dbReference type="AlphaFoldDB" id="A0A0F3NGR6"/>